<dbReference type="GO" id="GO:0003714">
    <property type="term" value="F:transcription corepressor activity"/>
    <property type="evidence" value="ECO:0000318"/>
    <property type="project" value="GO_Central"/>
</dbReference>
<dbReference type="InterPro" id="IPR000832">
    <property type="entry name" value="GPCR_2_secretin-like"/>
</dbReference>
<dbReference type="GO" id="GO:0007166">
    <property type="term" value="P:cell surface receptor signaling pathway"/>
    <property type="evidence" value="ECO:0007669"/>
    <property type="project" value="InterPro"/>
</dbReference>
<evidence type="ECO:0000259" key="9">
    <source>
        <dbReference type="PROSITE" id="PS50221"/>
    </source>
</evidence>
<dbReference type="InterPro" id="IPR017981">
    <property type="entry name" value="GPCR_2-like_7TM"/>
</dbReference>
<dbReference type="PROSITE" id="PS50221">
    <property type="entry name" value="GAIN_B"/>
    <property type="match status" value="1"/>
</dbReference>
<dbReference type="PANTHER" id="PTHR24219:SF4">
    <property type="entry name" value="LIM DOMAIN-CONTAINING PROTEIN JUB"/>
    <property type="match status" value="1"/>
</dbReference>
<dbReference type="CDD" id="cd13952">
    <property type="entry name" value="7tm_classB"/>
    <property type="match status" value="1"/>
</dbReference>
<evidence type="ECO:0000259" key="10">
    <source>
        <dbReference type="PROSITE" id="PS50261"/>
    </source>
</evidence>
<dbReference type="GO" id="GO:0006355">
    <property type="term" value="P:regulation of DNA-templated transcription"/>
    <property type="evidence" value="ECO:0000318"/>
    <property type="project" value="GO_Central"/>
</dbReference>
<dbReference type="Gene3D" id="2.60.220.50">
    <property type="match status" value="1"/>
</dbReference>
<dbReference type="Pfam" id="PF00002">
    <property type="entry name" value="7tm_2"/>
    <property type="match status" value="1"/>
</dbReference>
<dbReference type="GeneID" id="579094"/>
<dbReference type="GO" id="GO:0004930">
    <property type="term" value="F:G protein-coupled receptor activity"/>
    <property type="evidence" value="ECO:0007669"/>
    <property type="project" value="InterPro"/>
</dbReference>
<dbReference type="InterPro" id="IPR047172">
    <property type="entry name" value="Ajuba-like"/>
</dbReference>
<reference evidence="11" key="2">
    <citation type="submission" date="2021-01" db="UniProtKB">
        <authorList>
            <consortium name="EnsemblMetazoa"/>
        </authorList>
    </citation>
    <scope>IDENTIFICATION</scope>
</reference>
<feature type="transmembrane region" description="Helical" evidence="7">
    <location>
        <begin position="424"/>
        <end position="447"/>
    </location>
</feature>
<dbReference type="InterPro" id="IPR046338">
    <property type="entry name" value="GAIN_dom_sf"/>
</dbReference>
<evidence type="ECO:0000313" key="12">
    <source>
        <dbReference type="Proteomes" id="UP000007110"/>
    </source>
</evidence>
<dbReference type="InParanoid" id="A0A7M7RAY2"/>
<dbReference type="KEGG" id="spu:579094"/>
<dbReference type="OMA" id="FIYYNDT"/>
<keyword evidence="4 7" id="KW-0472">Membrane</keyword>
<feature type="compositionally biased region" description="Low complexity" evidence="6">
    <location>
        <begin position="832"/>
        <end position="846"/>
    </location>
</feature>
<keyword evidence="12" id="KW-1185">Reference proteome</keyword>
<dbReference type="AlphaFoldDB" id="A0A7M7RAY2"/>
<protein>
    <submittedName>
        <fullName evidence="11">Uncharacterized protein</fullName>
    </submittedName>
</protein>
<dbReference type="InterPro" id="IPR000203">
    <property type="entry name" value="GPS"/>
</dbReference>
<dbReference type="GO" id="GO:0007010">
    <property type="term" value="P:cytoskeleton organization"/>
    <property type="evidence" value="ECO:0000318"/>
    <property type="project" value="GO_Central"/>
</dbReference>
<name>A0A7M7RAY2_STRPU</name>
<evidence type="ECO:0000256" key="4">
    <source>
        <dbReference type="ARBA" id="ARBA00023136"/>
    </source>
</evidence>
<evidence type="ECO:0000256" key="3">
    <source>
        <dbReference type="ARBA" id="ARBA00022989"/>
    </source>
</evidence>
<evidence type="ECO:0000256" key="5">
    <source>
        <dbReference type="ARBA" id="ARBA00023157"/>
    </source>
</evidence>
<dbReference type="GO" id="GO:0016020">
    <property type="term" value="C:membrane"/>
    <property type="evidence" value="ECO:0007669"/>
    <property type="project" value="UniProtKB-SubCell"/>
</dbReference>
<feature type="transmembrane region" description="Helical" evidence="7">
    <location>
        <begin position="459"/>
        <end position="478"/>
    </location>
</feature>
<feature type="compositionally biased region" description="Basic and acidic residues" evidence="6">
    <location>
        <begin position="766"/>
        <end position="784"/>
    </location>
</feature>
<dbReference type="GO" id="GO:0001666">
    <property type="term" value="P:response to hypoxia"/>
    <property type="evidence" value="ECO:0000318"/>
    <property type="project" value="GO_Central"/>
</dbReference>
<comment type="subcellular location">
    <subcellularLocation>
        <location evidence="1">Membrane</location>
        <topology evidence="1">Multi-pass membrane protein</topology>
    </subcellularLocation>
</comment>
<feature type="chain" id="PRO_5029850435" evidence="8">
    <location>
        <begin position="21"/>
        <end position="956"/>
    </location>
</feature>
<dbReference type="GO" id="GO:0005912">
    <property type="term" value="C:adherens junction"/>
    <property type="evidence" value="ECO:0000318"/>
    <property type="project" value="GO_Central"/>
</dbReference>
<feature type="compositionally biased region" description="Basic residues" evidence="6">
    <location>
        <begin position="847"/>
        <end position="858"/>
    </location>
</feature>
<dbReference type="Proteomes" id="UP000007110">
    <property type="component" value="Unassembled WGS sequence"/>
</dbReference>
<evidence type="ECO:0000256" key="1">
    <source>
        <dbReference type="ARBA" id="ARBA00004141"/>
    </source>
</evidence>
<feature type="compositionally biased region" description="Acidic residues" evidence="6">
    <location>
        <begin position="904"/>
        <end position="956"/>
    </location>
</feature>
<keyword evidence="3 7" id="KW-1133">Transmembrane helix</keyword>
<feature type="domain" description="G-protein coupled receptors family 2 profile 2" evidence="10">
    <location>
        <begin position="422"/>
        <end position="664"/>
    </location>
</feature>
<dbReference type="Pfam" id="PF01825">
    <property type="entry name" value="GPS"/>
    <property type="match status" value="1"/>
</dbReference>
<dbReference type="GO" id="GO:0035331">
    <property type="term" value="P:negative regulation of hippo signaling"/>
    <property type="evidence" value="ECO:0000318"/>
    <property type="project" value="GO_Central"/>
</dbReference>
<feature type="transmembrane region" description="Helical" evidence="7">
    <location>
        <begin position="569"/>
        <end position="593"/>
    </location>
</feature>
<reference evidence="12" key="1">
    <citation type="submission" date="2015-02" db="EMBL/GenBank/DDBJ databases">
        <title>Genome sequencing for Strongylocentrotus purpuratus.</title>
        <authorList>
            <person name="Murali S."/>
            <person name="Liu Y."/>
            <person name="Vee V."/>
            <person name="English A."/>
            <person name="Wang M."/>
            <person name="Skinner E."/>
            <person name="Han Y."/>
            <person name="Muzny D.M."/>
            <person name="Worley K.C."/>
            <person name="Gibbs R.A."/>
        </authorList>
    </citation>
    <scope>NUCLEOTIDE SEQUENCE</scope>
</reference>
<evidence type="ECO:0000256" key="2">
    <source>
        <dbReference type="ARBA" id="ARBA00022692"/>
    </source>
</evidence>
<dbReference type="PROSITE" id="PS50261">
    <property type="entry name" value="G_PROTEIN_RECEP_F2_4"/>
    <property type="match status" value="1"/>
</dbReference>
<keyword evidence="2 7" id="KW-0812">Transmembrane</keyword>
<evidence type="ECO:0000256" key="7">
    <source>
        <dbReference type="SAM" id="Phobius"/>
    </source>
</evidence>
<evidence type="ECO:0000256" key="6">
    <source>
        <dbReference type="SAM" id="MobiDB-lite"/>
    </source>
</evidence>
<dbReference type="InterPro" id="IPR057244">
    <property type="entry name" value="GAIN_B"/>
</dbReference>
<evidence type="ECO:0000256" key="8">
    <source>
        <dbReference type="SAM" id="SignalP"/>
    </source>
</evidence>
<accession>A0A7M7RAY2</accession>
<dbReference type="OrthoDB" id="1100386at2759"/>
<evidence type="ECO:0000313" key="11">
    <source>
        <dbReference type="EnsemblMetazoa" id="XP_784321"/>
    </source>
</evidence>
<feature type="signal peptide" evidence="8">
    <location>
        <begin position="1"/>
        <end position="20"/>
    </location>
</feature>
<dbReference type="RefSeq" id="XP_784321.4">
    <property type="nucleotide sequence ID" value="XM_779228.5"/>
</dbReference>
<organism evidence="11 12">
    <name type="scientific">Strongylocentrotus purpuratus</name>
    <name type="common">Purple sea urchin</name>
    <dbReference type="NCBI Taxonomy" id="7668"/>
    <lineage>
        <taxon>Eukaryota</taxon>
        <taxon>Metazoa</taxon>
        <taxon>Echinodermata</taxon>
        <taxon>Eleutherozoa</taxon>
        <taxon>Echinozoa</taxon>
        <taxon>Echinoidea</taxon>
        <taxon>Euechinoidea</taxon>
        <taxon>Echinacea</taxon>
        <taxon>Camarodonta</taxon>
        <taxon>Echinidea</taxon>
        <taxon>Strongylocentrotidae</taxon>
        <taxon>Strongylocentrotus</taxon>
    </lineage>
</organism>
<feature type="domain" description="GAIN-B" evidence="9">
    <location>
        <begin position="245"/>
        <end position="414"/>
    </location>
</feature>
<keyword evidence="8" id="KW-0732">Signal</keyword>
<proteinExistence type="predicted"/>
<dbReference type="GO" id="GO:0005667">
    <property type="term" value="C:transcription regulator complex"/>
    <property type="evidence" value="ECO:0000318"/>
    <property type="project" value="GO_Central"/>
</dbReference>
<feature type="region of interest" description="Disordered" evidence="6">
    <location>
        <begin position="731"/>
        <end position="956"/>
    </location>
</feature>
<sequence length="956" mass="107596">MWRIILPGVLLLLYINNASSQNTTDAPGAAITGDIVTPTANVMTTGDEGLNRAEIKWLAIVDELMAPKSQSFNDTFYSIIETYPFTSSWVIEDVYFNGDFMLNATTRPDMTVLSADELLQILSVVIDVLDDSNVNLTTREVLVTTAFMQDLTAAILLEMSENDLTGDFGEFESVMSYIIEICDIMLDEEYVDLWLDIQRAYPVYATVVETIDVASLAIANLIDSPGTLKSHVKNINYLLVKDSWYNLTQTYQDYIFQVRDNEGILIPELYLEQADFDYYDAVAFVSVQYKGVSDMMGKNQTRVSVSTSIKDQSSSYDPRILNNDVISMTAIRVPDFSSTSIPVIYRFGNLEKKLKHWDVICAFWNFDKSSDEGGVWDDTGCKMVEGSSTAWSTQCLCNHTTNFGLILLEHDPEYIDWDFIVQTWLWSIAAAVSVLPLFPFFGFLIYLTTINSKRRSAQINFVFSLIMMLLVLATNEVAKWQKSDIACMGFGIAMHLFTTATFAWLFVISILLFTRVTEFTSKEAPHWMAFLIGWGTPLLTVGVTSGLLYTEYGVGPRCWFNNNSQIKMAFMVPTLVYSLLTILLLLASIRAIVQAGNITLFEREKEELLKLRATCMCFLALSPELSIFYFCGHFSFINPMIGYAFGALMPFQGLLVVLLEKHFNKELEEAYKLKLNPPEELKDEYDIWAAELDDAVRADSSLAKEEEYFSSGRKSQTSVLSMRGIKLARAVRNAKPQMVGGKGTKTTGTKKKKKKKKAANETPTEVLKESAVREQADGESRGRNSTEPPSMPPSKPKIGFMKTDYSELDEQPLVRTKQTAREIAATLPKSATPRTPGGRNTPGRRTPSGKKSPRKTPTPRKSPIPRSPSLPGAPDDPDEDFGALLAPPPRGDRKSPEGAVVNDAYEDEDEYYDENGEYYGDEDYDDYGEYDENGDYYDEDGEYYEDGDYDEYEEEY</sequence>
<feature type="transmembrane region" description="Helical" evidence="7">
    <location>
        <begin position="490"/>
        <end position="514"/>
    </location>
</feature>
<dbReference type="Gene3D" id="1.20.1070.10">
    <property type="entry name" value="Rhodopsin 7-helix transmembrane proteins"/>
    <property type="match status" value="1"/>
</dbReference>
<dbReference type="GO" id="GO:0000932">
    <property type="term" value="C:P-body"/>
    <property type="evidence" value="ECO:0000318"/>
    <property type="project" value="GO_Central"/>
</dbReference>
<dbReference type="SMART" id="SM00303">
    <property type="entry name" value="GPS"/>
    <property type="match status" value="1"/>
</dbReference>
<dbReference type="GO" id="GO:0005634">
    <property type="term" value="C:nucleus"/>
    <property type="evidence" value="ECO:0000318"/>
    <property type="project" value="GO_Central"/>
</dbReference>
<keyword evidence="5" id="KW-1015">Disulfide bond</keyword>
<dbReference type="EnsemblMetazoa" id="XM_779228">
    <property type="protein sequence ID" value="XP_784321"/>
    <property type="gene ID" value="LOC579094"/>
</dbReference>
<feature type="transmembrane region" description="Helical" evidence="7">
    <location>
        <begin position="526"/>
        <end position="549"/>
    </location>
</feature>
<feature type="compositionally biased region" description="Basic residues" evidence="6">
    <location>
        <begin position="748"/>
        <end position="757"/>
    </location>
</feature>
<dbReference type="PANTHER" id="PTHR24219">
    <property type="entry name" value="LIM DOMAIN-CONTAINING PROTEIN JUB"/>
    <property type="match status" value="1"/>
</dbReference>